<dbReference type="VEuPathDB" id="FungiDB:AB675_3647"/>
<dbReference type="GO" id="GO:0045493">
    <property type="term" value="P:xylan catabolic process"/>
    <property type="evidence" value="ECO:0007669"/>
    <property type="project" value="UniProtKB-UniRule"/>
</dbReference>
<evidence type="ECO:0000256" key="3">
    <source>
        <dbReference type="ARBA" id="ARBA00007792"/>
    </source>
</evidence>
<dbReference type="PANTHER" id="PTHR46828">
    <property type="entry name" value="ENDO-1,4-BETA-XYLANASE A-RELATED"/>
    <property type="match status" value="1"/>
</dbReference>
<dbReference type="InterPro" id="IPR033123">
    <property type="entry name" value="GH11_dom"/>
</dbReference>
<proteinExistence type="inferred from homology"/>
<comment type="caution">
    <text evidence="15">The sequence shown here is derived from an EMBL/GenBank/DDBJ whole genome shotgun (WGS) entry which is preliminary data.</text>
</comment>
<keyword evidence="8 11" id="KW-0119">Carbohydrate metabolism</keyword>
<evidence type="ECO:0000313" key="16">
    <source>
        <dbReference type="Proteomes" id="UP000038010"/>
    </source>
</evidence>
<evidence type="ECO:0000256" key="12">
    <source>
        <dbReference type="RuleBase" id="RU362015"/>
    </source>
</evidence>
<dbReference type="UniPathway" id="UPA00114"/>
<evidence type="ECO:0000256" key="10">
    <source>
        <dbReference type="ARBA" id="ARBA00023326"/>
    </source>
</evidence>
<feature type="active site" description="Proton donor" evidence="11">
    <location>
        <position position="208"/>
    </location>
</feature>
<dbReference type="InterPro" id="IPR013320">
    <property type="entry name" value="ConA-like_dom_sf"/>
</dbReference>
<dbReference type="RefSeq" id="XP_017997083.1">
    <property type="nucleotide sequence ID" value="XM_018143716.1"/>
</dbReference>
<evidence type="ECO:0000313" key="15">
    <source>
        <dbReference type="EMBL" id="KPI37120.1"/>
    </source>
</evidence>
<protein>
    <recommendedName>
        <fullName evidence="4 11">Endo-1,4-beta-xylanase</fullName>
        <ecNumber evidence="4 11">3.2.1.8</ecNumber>
    </recommendedName>
</protein>
<dbReference type="EC" id="3.2.1.8" evidence="4 11"/>
<dbReference type="STRING" id="1664694.A0A0N1H5N0"/>
<feature type="chain" id="PRO_5005873005" description="Endo-1,4-beta-xylanase" evidence="13">
    <location>
        <begin position="18"/>
        <end position="221"/>
    </location>
</feature>
<evidence type="ECO:0000256" key="7">
    <source>
        <dbReference type="ARBA" id="ARBA00022801"/>
    </source>
</evidence>
<feature type="domain" description="GH11" evidence="14">
    <location>
        <begin position="30"/>
        <end position="221"/>
    </location>
</feature>
<feature type="active site" description="Nucleophile" evidence="11">
    <location>
        <position position="115"/>
    </location>
</feature>
<dbReference type="PROSITE" id="PS00776">
    <property type="entry name" value="GH11_1"/>
    <property type="match status" value="1"/>
</dbReference>
<dbReference type="AlphaFoldDB" id="A0A0N1H5N0"/>
<dbReference type="PROSITE" id="PS51761">
    <property type="entry name" value="GH11_3"/>
    <property type="match status" value="1"/>
</dbReference>
<evidence type="ECO:0000256" key="9">
    <source>
        <dbReference type="ARBA" id="ARBA00023295"/>
    </source>
</evidence>
<dbReference type="PRINTS" id="PR00911">
    <property type="entry name" value="GLHYDRLASE11"/>
</dbReference>
<evidence type="ECO:0000256" key="5">
    <source>
        <dbReference type="ARBA" id="ARBA00022651"/>
    </source>
</evidence>
<keyword evidence="9 11" id="KW-0326">Glycosidase</keyword>
<evidence type="ECO:0000256" key="6">
    <source>
        <dbReference type="ARBA" id="ARBA00022729"/>
    </source>
</evidence>
<accession>A0A0N1H5N0</accession>
<comment type="similarity">
    <text evidence="3 11 12">Belongs to the glycosyl hydrolase 11 (cellulase G) family.</text>
</comment>
<dbReference type="Pfam" id="PF00457">
    <property type="entry name" value="Glyco_hydro_11"/>
    <property type="match status" value="1"/>
</dbReference>
<dbReference type="Proteomes" id="UP000038010">
    <property type="component" value="Unassembled WGS sequence"/>
</dbReference>
<gene>
    <name evidence="15" type="ORF">AB675_3647</name>
</gene>
<dbReference type="InterPro" id="IPR001137">
    <property type="entry name" value="Glyco_hydro_11"/>
</dbReference>
<dbReference type="EMBL" id="LFJN01000026">
    <property type="protein sequence ID" value="KPI37120.1"/>
    <property type="molecule type" value="Genomic_DNA"/>
</dbReference>
<evidence type="ECO:0000259" key="14">
    <source>
        <dbReference type="PROSITE" id="PS51761"/>
    </source>
</evidence>
<name>A0A0N1H5N0_9EURO</name>
<dbReference type="OrthoDB" id="2115822at2759"/>
<keyword evidence="7 11" id="KW-0378">Hydrolase</keyword>
<dbReference type="FunFam" id="2.60.120.180:FF:000002">
    <property type="entry name" value="Endo-1,4-beta-xylanase A"/>
    <property type="match status" value="1"/>
</dbReference>
<keyword evidence="6 13" id="KW-0732">Signal</keyword>
<dbReference type="PANTHER" id="PTHR46828:SF2">
    <property type="entry name" value="ENDO-1,4-BETA-XYLANASE A-RELATED"/>
    <property type="match status" value="1"/>
</dbReference>
<dbReference type="GO" id="GO:0031176">
    <property type="term" value="F:endo-1,4-beta-xylanase activity"/>
    <property type="evidence" value="ECO:0007669"/>
    <property type="project" value="UniProtKB-UniRule"/>
</dbReference>
<dbReference type="SUPFAM" id="SSF49899">
    <property type="entry name" value="Concanavalin A-like lectins/glucanases"/>
    <property type="match status" value="1"/>
</dbReference>
<evidence type="ECO:0000256" key="1">
    <source>
        <dbReference type="ARBA" id="ARBA00000681"/>
    </source>
</evidence>
<dbReference type="InterPro" id="IPR018208">
    <property type="entry name" value="GH11_AS_1"/>
</dbReference>
<evidence type="ECO:0000256" key="13">
    <source>
        <dbReference type="SAM" id="SignalP"/>
    </source>
</evidence>
<keyword evidence="5 11" id="KW-0858">Xylan degradation</keyword>
<evidence type="ECO:0000256" key="8">
    <source>
        <dbReference type="ARBA" id="ARBA00023277"/>
    </source>
</evidence>
<dbReference type="InterPro" id="IPR013319">
    <property type="entry name" value="GH11/12"/>
</dbReference>
<evidence type="ECO:0000256" key="4">
    <source>
        <dbReference type="ARBA" id="ARBA00012590"/>
    </source>
</evidence>
<organism evidence="15 16">
    <name type="scientific">Cyphellophora attinorum</name>
    <dbReference type="NCBI Taxonomy" id="1664694"/>
    <lineage>
        <taxon>Eukaryota</taxon>
        <taxon>Fungi</taxon>
        <taxon>Dikarya</taxon>
        <taxon>Ascomycota</taxon>
        <taxon>Pezizomycotina</taxon>
        <taxon>Eurotiomycetes</taxon>
        <taxon>Chaetothyriomycetidae</taxon>
        <taxon>Chaetothyriales</taxon>
        <taxon>Cyphellophoraceae</taxon>
        <taxon>Cyphellophora</taxon>
    </lineage>
</organism>
<feature type="signal peptide" evidence="13">
    <location>
        <begin position="1"/>
        <end position="17"/>
    </location>
</feature>
<sequence>MKIATALTGLLATLTMAAPVAEPEPEPEAEPSLIARGPGGTNYIQNYNSNLGAFSSNINAGTYSMYWDQGVNGDFVVGLGWTTGAARSITYSGTYTANGGSYLAVYGWVNSPQAEYYVVENYGNFNPCTGSGVTQLGSLSSDGGTYQVCTHTQVNQPSITGTSTFKQYFSVRQQKRSSGTVTMSNHFNFWSRSGFNPNNLNYQVVAVEAFSGTGHATMTVS</sequence>
<dbReference type="Gene3D" id="2.60.120.180">
    <property type="match status" value="1"/>
</dbReference>
<evidence type="ECO:0000256" key="2">
    <source>
        <dbReference type="ARBA" id="ARBA00004851"/>
    </source>
</evidence>
<evidence type="ECO:0000256" key="11">
    <source>
        <dbReference type="PROSITE-ProRule" id="PRU01097"/>
    </source>
</evidence>
<keyword evidence="16" id="KW-1185">Reference proteome</keyword>
<dbReference type="GeneID" id="28735596"/>
<keyword evidence="10 11" id="KW-0624">Polysaccharide degradation</keyword>
<reference evidence="15 16" key="1">
    <citation type="submission" date="2015-06" db="EMBL/GenBank/DDBJ databases">
        <title>Draft genome of the ant-associated black yeast Phialophora attae CBS 131958.</title>
        <authorList>
            <person name="Moreno L.F."/>
            <person name="Stielow B.J."/>
            <person name="de Hoog S."/>
            <person name="Vicente V.A."/>
            <person name="Weiss V.A."/>
            <person name="de Vries M."/>
            <person name="Cruz L.M."/>
            <person name="Souza E.M."/>
        </authorList>
    </citation>
    <scope>NUCLEOTIDE SEQUENCE [LARGE SCALE GENOMIC DNA]</scope>
    <source>
        <strain evidence="15 16">CBS 131958</strain>
    </source>
</reference>
<comment type="catalytic activity">
    <reaction evidence="1 11 12">
        <text>Endohydrolysis of (1-&gt;4)-beta-D-xylosidic linkages in xylans.</text>
        <dbReference type="EC" id="3.2.1.8"/>
    </reaction>
</comment>
<comment type="pathway">
    <text evidence="2 11 12">Glycan degradation; xylan degradation.</text>
</comment>